<dbReference type="Pfam" id="PF00130">
    <property type="entry name" value="C1_1"/>
    <property type="match status" value="1"/>
</dbReference>
<dbReference type="OrthoDB" id="6128543at2759"/>
<accession>A0A8B6GP08</accession>
<dbReference type="GO" id="GO:0046872">
    <property type="term" value="F:metal ion binding"/>
    <property type="evidence" value="ECO:0007669"/>
    <property type="project" value="UniProtKB-KW"/>
</dbReference>
<name>A0A8B6GP08_MYTGA</name>
<evidence type="ECO:0000313" key="5">
    <source>
        <dbReference type="Proteomes" id="UP000596742"/>
    </source>
</evidence>
<dbReference type="InterPro" id="IPR046349">
    <property type="entry name" value="C1-like_sf"/>
</dbReference>
<feature type="non-terminal residue" evidence="4">
    <location>
        <position position="80"/>
    </location>
</feature>
<proteinExistence type="predicted"/>
<dbReference type="AlphaFoldDB" id="A0A8B6GP08"/>
<sequence length="80" mass="9326">DTRFSKMGFARLQHSELKTKGHDFVLQHLSNPTWCDECGDFIWGLYKQCLRCRTQTCDELINYIYTSVKSTTTIHLSHGL</sequence>
<dbReference type="InterPro" id="IPR002219">
    <property type="entry name" value="PKC_DAG/PE"/>
</dbReference>
<dbReference type="Proteomes" id="UP000596742">
    <property type="component" value="Unassembled WGS sequence"/>
</dbReference>
<dbReference type="Gene3D" id="3.30.60.20">
    <property type="match status" value="1"/>
</dbReference>
<keyword evidence="1" id="KW-0479">Metal-binding</keyword>
<dbReference type="EMBL" id="UYJE01008730">
    <property type="protein sequence ID" value="VDI66719.1"/>
    <property type="molecule type" value="Genomic_DNA"/>
</dbReference>
<feature type="domain" description="Phorbol-ester/DAG-type" evidence="3">
    <location>
        <begin position="21"/>
        <end position="52"/>
    </location>
</feature>
<dbReference type="PROSITE" id="PS50081">
    <property type="entry name" value="ZF_DAG_PE_2"/>
    <property type="match status" value="1"/>
</dbReference>
<reference evidence="4" key="1">
    <citation type="submission" date="2018-11" db="EMBL/GenBank/DDBJ databases">
        <authorList>
            <person name="Alioto T."/>
            <person name="Alioto T."/>
        </authorList>
    </citation>
    <scope>NUCLEOTIDE SEQUENCE</scope>
</reference>
<evidence type="ECO:0000256" key="1">
    <source>
        <dbReference type="ARBA" id="ARBA00022723"/>
    </source>
</evidence>
<dbReference type="SUPFAM" id="SSF57889">
    <property type="entry name" value="Cysteine-rich domain"/>
    <property type="match status" value="1"/>
</dbReference>
<keyword evidence="5" id="KW-1185">Reference proteome</keyword>
<evidence type="ECO:0000256" key="2">
    <source>
        <dbReference type="ARBA" id="ARBA00022833"/>
    </source>
</evidence>
<comment type="caution">
    <text evidence="4">The sequence shown here is derived from an EMBL/GenBank/DDBJ whole genome shotgun (WGS) entry which is preliminary data.</text>
</comment>
<evidence type="ECO:0000259" key="3">
    <source>
        <dbReference type="PROSITE" id="PS50081"/>
    </source>
</evidence>
<evidence type="ECO:0000313" key="4">
    <source>
        <dbReference type="EMBL" id="VDI66719.1"/>
    </source>
</evidence>
<gene>
    <name evidence="4" type="ORF">MGAL_10B073026</name>
</gene>
<organism evidence="4 5">
    <name type="scientific">Mytilus galloprovincialis</name>
    <name type="common">Mediterranean mussel</name>
    <dbReference type="NCBI Taxonomy" id="29158"/>
    <lineage>
        <taxon>Eukaryota</taxon>
        <taxon>Metazoa</taxon>
        <taxon>Spiralia</taxon>
        <taxon>Lophotrochozoa</taxon>
        <taxon>Mollusca</taxon>
        <taxon>Bivalvia</taxon>
        <taxon>Autobranchia</taxon>
        <taxon>Pteriomorphia</taxon>
        <taxon>Mytilida</taxon>
        <taxon>Mytiloidea</taxon>
        <taxon>Mytilidae</taxon>
        <taxon>Mytilinae</taxon>
        <taxon>Mytilus</taxon>
    </lineage>
</organism>
<protein>
    <recommendedName>
        <fullName evidence="3">Phorbol-ester/DAG-type domain-containing protein</fullName>
    </recommendedName>
</protein>
<keyword evidence="2" id="KW-0862">Zinc</keyword>